<organism evidence="2 3">
    <name type="scientific">Mucilaginibacter lutimaris</name>
    <dbReference type="NCBI Taxonomy" id="931629"/>
    <lineage>
        <taxon>Bacteria</taxon>
        <taxon>Pseudomonadati</taxon>
        <taxon>Bacteroidota</taxon>
        <taxon>Sphingobacteriia</taxon>
        <taxon>Sphingobacteriales</taxon>
        <taxon>Sphingobacteriaceae</taxon>
        <taxon>Mucilaginibacter</taxon>
    </lineage>
</organism>
<comment type="caution">
    <text evidence="2">The sequence shown here is derived from an EMBL/GenBank/DDBJ whole genome shotgun (WGS) entry which is preliminary data.</text>
</comment>
<evidence type="ECO:0000313" key="2">
    <source>
        <dbReference type="EMBL" id="MFD0764978.1"/>
    </source>
</evidence>
<keyword evidence="1" id="KW-0812">Transmembrane</keyword>
<keyword evidence="3" id="KW-1185">Reference proteome</keyword>
<feature type="transmembrane region" description="Helical" evidence="1">
    <location>
        <begin position="12"/>
        <end position="30"/>
    </location>
</feature>
<evidence type="ECO:0000256" key="1">
    <source>
        <dbReference type="SAM" id="Phobius"/>
    </source>
</evidence>
<name>A0ABW2ZFJ0_9SPHI</name>
<gene>
    <name evidence="2" type="ORF">ACFQZI_08930</name>
</gene>
<dbReference type="EMBL" id="JBHTIA010000003">
    <property type="protein sequence ID" value="MFD0764978.1"/>
    <property type="molecule type" value="Genomic_DNA"/>
</dbReference>
<evidence type="ECO:0000313" key="3">
    <source>
        <dbReference type="Proteomes" id="UP001597073"/>
    </source>
</evidence>
<accession>A0ABW2ZFJ0</accession>
<proteinExistence type="predicted"/>
<keyword evidence="1" id="KW-0472">Membrane</keyword>
<keyword evidence="1" id="KW-1133">Transmembrane helix</keyword>
<dbReference type="RefSeq" id="WP_377141341.1">
    <property type="nucleotide sequence ID" value="NZ_JBHTIA010000003.1"/>
</dbReference>
<protein>
    <submittedName>
        <fullName evidence="2">Uncharacterized protein</fullName>
    </submittedName>
</protein>
<feature type="transmembrane region" description="Helical" evidence="1">
    <location>
        <begin position="36"/>
        <end position="58"/>
    </location>
</feature>
<sequence>MNIRSFPKNTSKFLLVGLLVVSFTLLLGQFTTLPDFVRGALMGVGIGLEIIALTRLAAYKQKMRGTTENQ</sequence>
<dbReference type="Proteomes" id="UP001597073">
    <property type="component" value="Unassembled WGS sequence"/>
</dbReference>
<reference evidence="3" key="1">
    <citation type="journal article" date="2019" name="Int. J. Syst. Evol. Microbiol.">
        <title>The Global Catalogue of Microorganisms (GCM) 10K type strain sequencing project: providing services to taxonomists for standard genome sequencing and annotation.</title>
        <authorList>
            <consortium name="The Broad Institute Genomics Platform"/>
            <consortium name="The Broad Institute Genome Sequencing Center for Infectious Disease"/>
            <person name="Wu L."/>
            <person name="Ma J."/>
        </authorList>
    </citation>
    <scope>NUCLEOTIDE SEQUENCE [LARGE SCALE GENOMIC DNA]</scope>
    <source>
        <strain evidence="3">CCUG 60742</strain>
    </source>
</reference>